<protein>
    <submittedName>
        <fullName evidence="1">Uncharacterized protein</fullName>
    </submittedName>
</protein>
<sequence>MITSKHYLITIILQLIQKLPQENIKEHHIRELTKEIQTD</sequence>
<proteinExistence type="predicted"/>
<gene>
    <name evidence="1" type="ORF">ACAOBT_LOCUS33813</name>
</gene>
<comment type="caution">
    <text evidence="1">The sequence shown here is derived from an EMBL/GenBank/DDBJ whole genome shotgun (WGS) entry which is preliminary data.</text>
</comment>
<keyword evidence="2" id="KW-1185">Reference proteome</keyword>
<name>A0A9P0MJZ8_ACAOB</name>
<reference evidence="1" key="1">
    <citation type="submission" date="2022-03" db="EMBL/GenBank/DDBJ databases">
        <authorList>
            <person name="Sayadi A."/>
        </authorList>
    </citation>
    <scope>NUCLEOTIDE SEQUENCE</scope>
</reference>
<evidence type="ECO:0000313" key="2">
    <source>
        <dbReference type="Proteomes" id="UP001152888"/>
    </source>
</evidence>
<evidence type="ECO:0000313" key="1">
    <source>
        <dbReference type="EMBL" id="CAH2013997.1"/>
    </source>
</evidence>
<dbReference type="EMBL" id="CAKOFQ010008406">
    <property type="protein sequence ID" value="CAH2013997.1"/>
    <property type="molecule type" value="Genomic_DNA"/>
</dbReference>
<organism evidence="1 2">
    <name type="scientific">Acanthoscelides obtectus</name>
    <name type="common">Bean weevil</name>
    <name type="synonym">Bruchus obtectus</name>
    <dbReference type="NCBI Taxonomy" id="200917"/>
    <lineage>
        <taxon>Eukaryota</taxon>
        <taxon>Metazoa</taxon>
        <taxon>Ecdysozoa</taxon>
        <taxon>Arthropoda</taxon>
        <taxon>Hexapoda</taxon>
        <taxon>Insecta</taxon>
        <taxon>Pterygota</taxon>
        <taxon>Neoptera</taxon>
        <taxon>Endopterygota</taxon>
        <taxon>Coleoptera</taxon>
        <taxon>Polyphaga</taxon>
        <taxon>Cucujiformia</taxon>
        <taxon>Chrysomeloidea</taxon>
        <taxon>Chrysomelidae</taxon>
        <taxon>Bruchinae</taxon>
        <taxon>Bruchini</taxon>
        <taxon>Acanthoscelides</taxon>
    </lineage>
</organism>
<dbReference type="Proteomes" id="UP001152888">
    <property type="component" value="Unassembled WGS sequence"/>
</dbReference>
<accession>A0A9P0MJZ8</accession>
<dbReference type="AlphaFoldDB" id="A0A9P0MJZ8"/>